<name>A0A0J8B0Q3_BETVV</name>
<dbReference type="Proteomes" id="UP000035740">
    <property type="component" value="Unassembled WGS sequence"/>
</dbReference>
<organism evidence="1 2">
    <name type="scientific">Beta vulgaris subsp. vulgaris</name>
    <name type="common">Beet</name>
    <dbReference type="NCBI Taxonomy" id="3555"/>
    <lineage>
        <taxon>Eukaryota</taxon>
        <taxon>Viridiplantae</taxon>
        <taxon>Streptophyta</taxon>
        <taxon>Embryophyta</taxon>
        <taxon>Tracheophyta</taxon>
        <taxon>Spermatophyta</taxon>
        <taxon>Magnoliopsida</taxon>
        <taxon>eudicotyledons</taxon>
        <taxon>Gunneridae</taxon>
        <taxon>Pentapetalae</taxon>
        <taxon>Caryophyllales</taxon>
        <taxon>Chenopodiaceae</taxon>
        <taxon>Betoideae</taxon>
        <taxon>Beta</taxon>
    </lineage>
</organism>
<feature type="non-terminal residue" evidence="1">
    <location>
        <position position="1"/>
    </location>
</feature>
<sequence length="212" mass="24586">MFDMSDNRVVALDFGYAERPDRVKRPVACIDDLDSVFQRFTTMFDTIKLHFGMPWYEPASGELGLLCAALEKWPESTWNCASLLQDPVFDTVRANPLPSGFPSKYLDYPDMIKEQVKAELLDEWKADFTAHMKDDLREQVREDLETELTEQLRNEFQEPKMSSVPHVTQDKILLKENIVPIQEPQKTDRVHQGDFVMRHFFVSSISFSVDSC</sequence>
<keyword evidence="2" id="KW-1185">Reference proteome</keyword>
<evidence type="ECO:0000313" key="2">
    <source>
        <dbReference type="Proteomes" id="UP000035740"/>
    </source>
</evidence>
<protein>
    <submittedName>
        <fullName evidence="1">Uncharacterized protein</fullName>
    </submittedName>
</protein>
<dbReference type="Gramene" id="KMS93487">
    <property type="protein sequence ID" value="KMS93487"/>
    <property type="gene ID" value="BVRB_030980"/>
</dbReference>
<evidence type="ECO:0000313" key="1">
    <source>
        <dbReference type="EMBL" id="KMS93487.1"/>
    </source>
</evidence>
<dbReference type="AlphaFoldDB" id="A0A0J8B0Q3"/>
<reference evidence="1 2" key="1">
    <citation type="journal article" date="2014" name="Nature">
        <title>The genome of the recently domesticated crop plant sugar beet (Beta vulgaris).</title>
        <authorList>
            <person name="Dohm J.C."/>
            <person name="Minoche A.E."/>
            <person name="Holtgrawe D."/>
            <person name="Capella-Gutierrez S."/>
            <person name="Zakrzewski F."/>
            <person name="Tafer H."/>
            <person name="Rupp O."/>
            <person name="Sorensen T.R."/>
            <person name="Stracke R."/>
            <person name="Reinhardt R."/>
            <person name="Goesmann A."/>
            <person name="Kraft T."/>
            <person name="Schulz B."/>
            <person name="Stadler P.F."/>
            <person name="Schmidt T."/>
            <person name="Gabaldon T."/>
            <person name="Lehrach H."/>
            <person name="Weisshaar B."/>
            <person name="Himmelbauer H."/>
        </authorList>
    </citation>
    <scope>NUCLEOTIDE SEQUENCE [LARGE SCALE GENOMIC DNA]</scope>
    <source>
        <tissue evidence="1">Taproot</tissue>
    </source>
</reference>
<accession>A0A0J8B0Q3</accession>
<dbReference type="EMBL" id="KQ102218">
    <property type="protein sequence ID" value="KMS93487.1"/>
    <property type="molecule type" value="Genomic_DNA"/>
</dbReference>
<gene>
    <name evidence="1" type="ORF">BVRB_030980</name>
</gene>
<proteinExistence type="predicted"/>